<evidence type="ECO:0000259" key="1">
    <source>
        <dbReference type="Pfam" id="PF24241"/>
    </source>
</evidence>
<organism evidence="2 3">
    <name type="scientific">Snodgrassella alvi</name>
    <dbReference type="NCBI Taxonomy" id="1196083"/>
    <lineage>
        <taxon>Bacteria</taxon>
        <taxon>Pseudomonadati</taxon>
        <taxon>Pseudomonadota</taxon>
        <taxon>Betaproteobacteria</taxon>
        <taxon>Neisseriales</taxon>
        <taxon>Neisseriaceae</taxon>
        <taxon>Snodgrassella</taxon>
    </lineage>
</organism>
<dbReference type="EMBL" id="MEIU01000019">
    <property type="protein sequence ID" value="PIT61719.1"/>
    <property type="molecule type" value="Genomic_DNA"/>
</dbReference>
<sequence length="83" mass="9153">MGNAHTEIGALQQTANKGLTEGADAVMKVTGKDLCDYCQKDVVAMAKASKLNSLKIYAETDDAYRFYEWEAGMARFKITETPK</sequence>
<protein>
    <recommendedName>
        <fullName evidence="1">Putative cytidine deaminase C-terminal domain-containing protein</fullName>
    </recommendedName>
</protein>
<evidence type="ECO:0000313" key="3">
    <source>
        <dbReference type="Proteomes" id="UP000230463"/>
    </source>
</evidence>
<feature type="domain" description="Putative cytidine deaminase C-terminal" evidence="1">
    <location>
        <begin position="1"/>
        <end position="77"/>
    </location>
</feature>
<proteinExistence type="predicted"/>
<reference evidence="2 3" key="1">
    <citation type="journal article" date="2017" name="MBio">
        <title>Type VI secretion-mediated competition in the bee gut microbiome.</title>
        <authorList>
            <person name="Steele M.I."/>
            <person name="Kwong W.K."/>
            <person name="Powell J.E."/>
            <person name="Whiteley M."/>
            <person name="Moran N.A."/>
        </authorList>
    </citation>
    <scope>NUCLEOTIDE SEQUENCE [LARGE SCALE GENOMIC DNA]</scope>
    <source>
        <strain evidence="2 3">HK3</strain>
    </source>
</reference>
<dbReference type="Proteomes" id="UP000230463">
    <property type="component" value="Unassembled WGS sequence"/>
</dbReference>
<dbReference type="Pfam" id="PF24241">
    <property type="entry name" value="Deam_C"/>
    <property type="match status" value="1"/>
</dbReference>
<dbReference type="AlphaFoldDB" id="A0A855FNW1"/>
<name>A0A855FNW1_9NEIS</name>
<comment type="caution">
    <text evidence="2">The sequence shown here is derived from an EMBL/GenBank/DDBJ whole genome shotgun (WGS) entry which is preliminary data.</text>
</comment>
<dbReference type="InterPro" id="IPR057580">
    <property type="entry name" value="Deam_C"/>
</dbReference>
<accession>A0A855FNW1</accession>
<evidence type="ECO:0000313" key="2">
    <source>
        <dbReference type="EMBL" id="PIT61719.1"/>
    </source>
</evidence>
<gene>
    <name evidence="2" type="ORF">BHC57_01815</name>
</gene>